<keyword evidence="7 10" id="KW-0472">Membrane</keyword>
<reference evidence="11 12" key="1">
    <citation type="submission" date="2017-03" db="EMBL/GenBank/DDBJ databases">
        <title>Genome of the blue death feigning beetle - Asbolus verrucosus.</title>
        <authorList>
            <person name="Rider S.D."/>
        </authorList>
    </citation>
    <scope>NUCLEOTIDE SEQUENCE [LARGE SCALE GENOMIC DNA]</scope>
    <source>
        <strain evidence="11">Butters</strain>
        <tissue evidence="11">Head and leg muscle</tissue>
    </source>
</reference>
<proteinExistence type="predicted"/>
<keyword evidence="9" id="KW-0807">Transducer</keyword>
<evidence type="ECO:0000256" key="3">
    <source>
        <dbReference type="ARBA" id="ARBA00022606"/>
    </source>
</evidence>
<name>A0A482W1U7_ASBVE</name>
<keyword evidence="6 10" id="KW-1133">Transmembrane helix</keyword>
<dbReference type="Proteomes" id="UP000292052">
    <property type="component" value="Unassembled WGS sequence"/>
</dbReference>
<dbReference type="GO" id="GO:0004984">
    <property type="term" value="F:olfactory receptor activity"/>
    <property type="evidence" value="ECO:0007669"/>
    <property type="project" value="InterPro"/>
</dbReference>
<dbReference type="GO" id="GO:0005549">
    <property type="term" value="F:odorant binding"/>
    <property type="evidence" value="ECO:0007669"/>
    <property type="project" value="InterPro"/>
</dbReference>
<evidence type="ECO:0000256" key="10">
    <source>
        <dbReference type="SAM" id="Phobius"/>
    </source>
</evidence>
<comment type="caution">
    <text evidence="11">The sequence shown here is derived from an EMBL/GenBank/DDBJ whole genome shotgun (WGS) entry which is preliminary data.</text>
</comment>
<evidence type="ECO:0000256" key="7">
    <source>
        <dbReference type="ARBA" id="ARBA00023136"/>
    </source>
</evidence>
<evidence type="ECO:0000256" key="1">
    <source>
        <dbReference type="ARBA" id="ARBA00004651"/>
    </source>
</evidence>
<keyword evidence="3" id="KW-0716">Sensory transduction</keyword>
<evidence type="ECO:0000256" key="5">
    <source>
        <dbReference type="ARBA" id="ARBA00022725"/>
    </source>
</evidence>
<evidence type="ECO:0000256" key="8">
    <source>
        <dbReference type="ARBA" id="ARBA00023170"/>
    </source>
</evidence>
<feature type="transmembrane region" description="Helical" evidence="10">
    <location>
        <begin position="93"/>
        <end position="113"/>
    </location>
</feature>
<keyword evidence="4 10" id="KW-0812">Transmembrane</keyword>
<gene>
    <name evidence="11" type="ORF">BDFB_005188</name>
</gene>
<feature type="transmembrane region" description="Helical" evidence="10">
    <location>
        <begin position="176"/>
        <end position="200"/>
    </location>
</feature>
<comment type="subcellular location">
    <subcellularLocation>
        <location evidence="1">Cell membrane</location>
        <topology evidence="1">Multi-pass membrane protein</topology>
    </subcellularLocation>
</comment>
<evidence type="ECO:0000256" key="2">
    <source>
        <dbReference type="ARBA" id="ARBA00022475"/>
    </source>
</evidence>
<dbReference type="AlphaFoldDB" id="A0A482W1U7"/>
<accession>A0A482W1U7</accession>
<protein>
    <recommendedName>
        <fullName evidence="13">Odorant receptor</fullName>
    </recommendedName>
</protein>
<dbReference type="OrthoDB" id="6770079at2759"/>
<feature type="transmembrane region" description="Helical" evidence="10">
    <location>
        <begin position="41"/>
        <end position="62"/>
    </location>
</feature>
<dbReference type="GO" id="GO:0005886">
    <property type="term" value="C:plasma membrane"/>
    <property type="evidence" value="ECO:0007669"/>
    <property type="project" value="UniProtKB-SubCell"/>
</dbReference>
<evidence type="ECO:0000256" key="4">
    <source>
        <dbReference type="ARBA" id="ARBA00022692"/>
    </source>
</evidence>
<keyword evidence="5" id="KW-0552">Olfaction</keyword>
<dbReference type="EMBL" id="QDEB01037978">
    <property type="protein sequence ID" value="RZC39024.1"/>
    <property type="molecule type" value="Genomic_DNA"/>
</dbReference>
<feature type="transmembrane region" description="Helical" evidence="10">
    <location>
        <begin position="286"/>
        <end position="304"/>
    </location>
</feature>
<evidence type="ECO:0008006" key="13">
    <source>
        <dbReference type="Google" id="ProtNLM"/>
    </source>
</evidence>
<organism evidence="11 12">
    <name type="scientific">Asbolus verrucosus</name>
    <name type="common">Desert ironclad beetle</name>
    <dbReference type="NCBI Taxonomy" id="1661398"/>
    <lineage>
        <taxon>Eukaryota</taxon>
        <taxon>Metazoa</taxon>
        <taxon>Ecdysozoa</taxon>
        <taxon>Arthropoda</taxon>
        <taxon>Hexapoda</taxon>
        <taxon>Insecta</taxon>
        <taxon>Pterygota</taxon>
        <taxon>Neoptera</taxon>
        <taxon>Endopterygota</taxon>
        <taxon>Coleoptera</taxon>
        <taxon>Polyphaga</taxon>
        <taxon>Cucujiformia</taxon>
        <taxon>Tenebrionidae</taxon>
        <taxon>Pimeliinae</taxon>
        <taxon>Asbolus</taxon>
    </lineage>
</organism>
<evidence type="ECO:0000256" key="6">
    <source>
        <dbReference type="ARBA" id="ARBA00022989"/>
    </source>
</evidence>
<dbReference type="PANTHER" id="PTHR21137:SF35">
    <property type="entry name" value="ODORANT RECEPTOR 19A-RELATED"/>
    <property type="match status" value="1"/>
</dbReference>
<dbReference type="GO" id="GO:0007165">
    <property type="term" value="P:signal transduction"/>
    <property type="evidence" value="ECO:0007669"/>
    <property type="project" value="UniProtKB-KW"/>
</dbReference>
<keyword evidence="12" id="KW-1185">Reference proteome</keyword>
<keyword evidence="8" id="KW-0675">Receptor</keyword>
<evidence type="ECO:0000313" key="11">
    <source>
        <dbReference type="EMBL" id="RZC39024.1"/>
    </source>
</evidence>
<dbReference type="InterPro" id="IPR004117">
    <property type="entry name" value="7tm6_olfct_rcpt"/>
</dbReference>
<evidence type="ECO:0000313" key="12">
    <source>
        <dbReference type="Proteomes" id="UP000292052"/>
    </source>
</evidence>
<keyword evidence="2" id="KW-1003">Cell membrane</keyword>
<sequence>MKVTLIVKNRLVDDVMAHINLWDIDNAGEEIETQIMNESKIINLFAVANTSLAVITSISYIFPNAYDEEMILVFRIYQEVFSGQSVFFSTFHRLTYCMLCFIMTAYPYIVIYITQHVKFQLYMFNKYIKELMDDYDGAEERLICTEGYQKEIEFRLKFLIERHNEFIRWRNETLKLTANLIIPFIICGCLVSMSLVVFVIEFSDDLRNMFWRLSTFTVVGFTSNASLVLAGQAYETESEKILLTLMMLKWYNLNHKNKKNLFIFMTNSMEPLKIQFIEIFGINHPMGVFMCRIVYMTLSLFWSIRQRIS</sequence>
<evidence type="ECO:0000256" key="9">
    <source>
        <dbReference type="ARBA" id="ARBA00023224"/>
    </source>
</evidence>
<dbReference type="PANTHER" id="PTHR21137">
    <property type="entry name" value="ODORANT RECEPTOR"/>
    <property type="match status" value="1"/>
</dbReference>